<dbReference type="SUPFAM" id="SSF55785">
    <property type="entry name" value="PYP-like sensor domain (PAS domain)"/>
    <property type="match status" value="1"/>
</dbReference>
<dbReference type="EMBL" id="AXCZ01000075">
    <property type="protein sequence ID" value="KGM12995.1"/>
    <property type="molecule type" value="Genomic_DNA"/>
</dbReference>
<dbReference type="GO" id="GO:0006355">
    <property type="term" value="P:regulation of DNA-templated transcription"/>
    <property type="evidence" value="ECO:0007669"/>
    <property type="project" value="InterPro"/>
</dbReference>
<dbReference type="InterPro" id="IPR013767">
    <property type="entry name" value="PAS_fold"/>
</dbReference>
<comment type="caution">
    <text evidence="2">The sequence shown here is derived from an EMBL/GenBank/DDBJ whole genome shotgun (WGS) entry which is preliminary data.</text>
</comment>
<feature type="domain" description="PAS" evidence="1">
    <location>
        <begin position="26"/>
        <end position="77"/>
    </location>
</feature>
<dbReference type="InterPro" id="IPR000014">
    <property type="entry name" value="PAS"/>
</dbReference>
<dbReference type="Pfam" id="PF00989">
    <property type="entry name" value="PAS"/>
    <property type="match status" value="1"/>
</dbReference>
<protein>
    <submittedName>
        <fullName evidence="2">Aerotaxis receptor Aer</fullName>
    </submittedName>
</protein>
<proteinExistence type="predicted"/>
<dbReference type="OrthoDB" id="266313at2"/>
<keyword evidence="3" id="KW-1185">Reference proteome</keyword>
<evidence type="ECO:0000313" key="3">
    <source>
        <dbReference type="Proteomes" id="UP000054314"/>
    </source>
</evidence>
<gene>
    <name evidence="2" type="ORF">N869_16795</name>
</gene>
<reference evidence="2 3" key="1">
    <citation type="submission" date="2013-08" db="EMBL/GenBank/DDBJ databases">
        <title>Genome sequencing of Cellulomonas bogoriensis 69B4.</title>
        <authorList>
            <person name="Chen F."/>
            <person name="Li Y."/>
            <person name="Wang G."/>
        </authorList>
    </citation>
    <scope>NUCLEOTIDE SEQUENCE [LARGE SCALE GENOMIC DNA]</scope>
    <source>
        <strain evidence="2 3">69B4</strain>
    </source>
</reference>
<evidence type="ECO:0000313" key="2">
    <source>
        <dbReference type="EMBL" id="KGM12995.1"/>
    </source>
</evidence>
<name>A0A0A0BYE7_9CELL</name>
<dbReference type="RefSeq" id="WP_035060196.1">
    <property type="nucleotide sequence ID" value="NZ_AXCZ01000075.1"/>
</dbReference>
<dbReference type="AlphaFoldDB" id="A0A0A0BYE7"/>
<dbReference type="Proteomes" id="UP000054314">
    <property type="component" value="Unassembled WGS sequence"/>
</dbReference>
<dbReference type="CDD" id="cd00130">
    <property type="entry name" value="PAS"/>
    <property type="match status" value="1"/>
</dbReference>
<keyword evidence="2" id="KW-0675">Receptor</keyword>
<dbReference type="NCBIfam" id="TIGR00229">
    <property type="entry name" value="sensory_box"/>
    <property type="match status" value="1"/>
</dbReference>
<sequence length="180" mass="20401">MRRPAIEPTGVERTVSPDSVIVSKTDPKGRITYVNHTFLEISRYREDEVIGRAHSIVRHPDMPRAVFELMWRTIGQGQEIFAYVNNLAADGAHYWVLAHVTPSTDRRGRTTGYHSNRRHADRRALQVISPLYDHLRGLERAAASTRDGLDASRAALATTLQERDQSYDEFVWATISDGES</sequence>
<dbReference type="InterPro" id="IPR035965">
    <property type="entry name" value="PAS-like_dom_sf"/>
</dbReference>
<dbReference type="PROSITE" id="PS50112">
    <property type="entry name" value="PAS"/>
    <property type="match status" value="1"/>
</dbReference>
<organism evidence="2 3">
    <name type="scientific">Cellulomonas bogoriensis 69B4 = DSM 16987</name>
    <dbReference type="NCBI Taxonomy" id="1386082"/>
    <lineage>
        <taxon>Bacteria</taxon>
        <taxon>Bacillati</taxon>
        <taxon>Actinomycetota</taxon>
        <taxon>Actinomycetes</taxon>
        <taxon>Micrococcales</taxon>
        <taxon>Cellulomonadaceae</taxon>
        <taxon>Cellulomonas</taxon>
    </lineage>
</organism>
<evidence type="ECO:0000259" key="1">
    <source>
        <dbReference type="PROSITE" id="PS50112"/>
    </source>
</evidence>
<accession>A0A0A0BYE7</accession>
<dbReference type="Gene3D" id="3.30.450.20">
    <property type="entry name" value="PAS domain"/>
    <property type="match status" value="1"/>
</dbReference>